<dbReference type="AlphaFoldDB" id="A0A0E9S4M2"/>
<accession>A0A0E9S4M2</accession>
<reference evidence="1" key="1">
    <citation type="submission" date="2014-11" db="EMBL/GenBank/DDBJ databases">
        <authorList>
            <person name="Amaro Gonzalez C."/>
        </authorList>
    </citation>
    <scope>NUCLEOTIDE SEQUENCE</scope>
</reference>
<evidence type="ECO:0000313" key="1">
    <source>
        <dbReference type="EMBL" id="JAH36167.1"/>
    </source>
</evidence>
<organism evidence="1">
    <name type="scientific">Anguilla anguilla</name>
    <name type="common">European freshwater eel</name>
    <name type="synonym">Muraena anguilla</name>
    <dbReference type="NCBI Taxonomy" id="7936"/>
    <lineage>
        <taxon>Eukaryota</taxon>
        <taxon>Metazoa</taxon>
        <taxon>Chordata</taxon>
        <taxon>Craniata</taxon>
        <taxon>Vertebrata</taxon>
        <taxon>Euteleostomi</taxon>
        <taxon>Actinopterygii</taxon>
        <taxon>Neopterygii</taxon>
        <taxon>Teleostei</taxon>
        <taxon>Anguilliformes</taxon>
        <taxon>Anguillidae</taxon>
        <taxon>Anguilla</taxon>
    </lineage>
</organism>
<reference evidence="1" key="2">
    <citation type="journal article" date="2015" name="Fish Shellfish Immunol.">
        <title>Early steps in the European eel (Anguilla anguilla)-Vibrio vulnificus interaction in the gills: Role of the RtxA13 toxin.</title>
        <authorList>
            <person name="Callol A."/>
            <person name="Pajuelo D."/>
            <person name="Ebbesson L."/>
            <person name="Teles M."/>
            <person name="MacKenzie S."/>
            <person name="Amaro C."/>
        </authorList>
    </citation>
    <scope>NUCLEOTIDE SEQUENCE</scope>
</reference>
<protein>
    <submittedName>
        <fullName evidence="1">Uncharacterized protein</fullName>
    </submittedName>
</protein>
<proteinExistence type="predicted"/>
<sequence length="32" mass="3511">MSSVNSTLTALIQPLTGSIWSHIPEWDPNVIC</sequence>
<name>A0A0E9S4M2_ANGAN</name>
<dbReference type="EMBL" id="GBXM01072410">
    <property type="protein sequence ID" value="JAH36167.1"/>
    <property type="molecule type" value="Transcribed_RNA"/>
</dbReference>